<accession>A0ABU4UPN2</accession>
<evidence type="ECO:0000313" key="2">
    <source>
        <dbReference type="Proteomes" id="UP001285352"/>
    </source>
</evidence>
<reference evidence="1 2" key="2">
    <citation type="submission" date="2023-11" db="EMBL/GenBank/DDBJ databases">
        <authorList>
            <person name="Lara A.C."/>
            <person name="Chronakova A."/>
        </authorList>
    </citation>
    <scope>NUCLEOTIDE SEQUENCE [LARGE SCALE GENOMIC DNA]</scope>
    <source>
        <strain evidence="1 2">BCCO 10_0061</strain>
    </source>
</reference>
<dbReference type="EMBL" id="JAXAVU010000002">
    <property type="protein sequence ID" value="MDX8141448.1"/>
    <property type="molecule type" value="Genomic_DNA"/>
</dbReference>
<dbReference type="Proteomes" id="UP001285352">
    <property type="component" value="Unassembled WGS sequence"/>
</dbReference>
<name>A0ABU4UPN2_9PSEU</name>
<keyword evidence="2" id="KW-1185">Reference proteome</keyword>
<dbReference type="SUPFAM" id="SSF54631">
    <property type="entry name" value="CBS-domain pair"/>
    <property type="match status" value="1"/>
</dbReference>
<gene>
    <name evidence="1" type="ORF">SK854_04940</name>
</gene>
<sequence length="69" mass="6981">MAVDADMPVGEVARLLLGHHYRSLPVVMGGAATVLGTFHDLGEELTATALAASVPGVRSVVVQPCAPSA</sequence>
<proteinExistence type="predicted"/>
<dbReference type="RefSeq" id="WP_319973775.1">
    <property type="nucleotide sequence ID" value="NZ_JAXAVU010000002.1"/>
</dbReference>
<evidence type="ECO:0000313" key="1">
    <source>
        <dbReference type="EMBL" id="MDX8141448.1"/>
    </source>
</evidence>
<comment type="caution">
    <text evidence="1">The sequence shown here is derived from an EMBL/GenBank/DDBJ whole genome shotgun (WGS) entry which is preliminary data.</text>
</comment>
<organism evidence="1 2">
    <name type="scientific">Lentzea sokolovensis</name>
    <dbReference type="NCBI Taxonomy" id="3095429"/>
    <lineage>
        <taxon>Bacteria</taxon>
        <taxon>Bacillati</taxon>
        <taxon>Actinomycetota</taxon>
        <taxon>Actinomycetes</taxon>
        <taxon>Pseudonocardiales</taxon>
        <taxon>Pseudonocardiaceae</taxon>
        <taxon>Lentzea</taxon>
    </lineage>
</organism>
<dbReference type="InterPro" id="IPR046342">
    <property type="entry name" value="CBS_dom_sf"/>
</dbReference>
<reference evidence="1 2" key="1">
    <citation type="submission" date="2023-11" db="EMBL/GenBank/DDBJ databases">
        <title>Lentzea sokolovensis, sp. nov., Lentzea kristufkii, sp. nov., and Lentzea miocenensis, sp. nov., rare actinobacteria from Sokolov Coal Basin, Miocene lacustrine sediment, Czech Republic.</title>
        <authorList>
            <person name="Lara A."/>
            <person name="Kotroba L."/>
            <person name="Nouioui I."/>
            <person name="Neumann-Schaal M."/>
            <person name="Mast Y."/>
            <person name="Chronakova A."/>
        </authorList>
    </citation>
    <scope>NUCLEOTIDE SEQUENCE [LARGE SCALE GENOMIC DNA]</scope>
    <source>
        <strain evidence="1 2">BCCO 10_0061</strain>
    </source>
</reference>
<evidence type="ECO:0008006" key="3">
    <source>
        <dbReference type="Google" id="ProtNLM"/>
    </source>
</evidence>
<protein>
    <recommendedName>
        <fullName evidence="3">CBS domain-containing protein</fullName>
    </recommendedName>
</protein>